<evidence type="ECO:0000313" key="3">
    <source>
        <dbReference type="Proteomes" id="UP000799424"/>
    </source>
</evidence>
<feature type="compositionally biased region" description="Basic and acidic residues" evidence="1">
    <location>
        <begin position="119"/>
        <end position="132"/>
    </location>
</feature>
<sequence>MAAYLDSSEAIHHAWAQQPRTPSIPSTPPRSRTFKRKSRQTHRAKRAKLYTEFNGSDEESPRPRRTSSLEPDPNGGWRPCHGMSWPSHMMASQRGGKGYSSSSPSIKSNPHGPPNVRRTAPDRGPRHNNDRRTMRRVRPNRAGNGNGRDGGGAEDDATEEDGVEPGESSGRGREEERTR</sequence>
<evidence type="ECO:0000313" key="2">
    <source>
        <dbReference type="EMBL" id="KAF2826916.1"/>
    </source>
</evidence>
<evidence type="ECO:0000256" key="1">
    <source>
        <dbReference type="SAM" id="MobiDB-lite"/>
    </source>
</evidence>
<feature type="compositionally biased region" description="Basic and acidic residues" evidence="1">
    <location>
        <begin position="170"/>
        <end position="179"/>
    </location>
</feature>
<feature type="compositionally biased region" description="Basic residues" evidence="1">
    <location>
        <begin position="32"/>
        <end position="48"/>
    </location>
</feature>
<feature type="compositionally biased region" description="Acidic residues" evidence="1">
    <location>
        <begin position="152"/>
        <end position="164"/>
    </location>
</feature>
<keyword evidence="3" id="KW-1185">Reference proteome</keyword>
<name>A0A6A7A1D3_9PLEO</name>
<protein>
    <submittedName>
        <fullName evidence="2">Uncharacterized protein</fullName>
    </submittedName>
</protein>
<accession>A0A6A7A1D3</accession>
<reference evidence="2" key="1">
    <citation type="journal article" date="2020" name="Stud. Mycol.">
        <title>101 Dothideomycetes genomes: a test case for predicting lifestyles and emergence of pathogens.</title>
        <authorList>
            <person name="Haridas S."/>
            <person name="Albert R."/>
            <person name="Binder M."/>
            <person name="Bloem J."/>
            <person name="Labutti K."/>
            <person name="Salamov A."/>
            <person name="Andreopoulos B."/>
            <person name="Baker S."/>
            <person name="Barry K."/>
            <person name="Bills G."/>
            <person name="Bluhm B."/>
            <person name="Cannon C."/>
            <person name="Castanera R."/>
            <person name="Culley D."/>
            <person name="Daum C."/>
            <person name="Ezra D."/>
            <person name="Gonzalez J."/>
            <person name="Henrissat B."/>
            <person name="Kuo A."/>
            <person name="Liang C."/>
            <person name="Lipzen A."/>
            <person name="Lutzoni F."/>
            <person name="Magnuson J."/>
            <person name="Mondo S."/>
            <person name="Nolan M."/>
            <person name="Ohm R."/>
            <person name="Pangilinan J."/>
            <person name="Park H.-J."/>
            <person name="Ramirez L."/>
            <person name="Alfaro M."/>
            <person name="Sun H."/>
            <person name="Tritt A."/>
            <person name="Yoshinaga Y."/>
            <person name="Zwiers L.-H."/>
            <person name="Turgeon B."/>
            <person name="Goodwin S."/>
            <person name="Spatafora J."/>
            <person name="Crous P."/>
            <person name="Grigoriev I."/>
        </authorList>
    </citation>
    <scope>NUCLEOTIDE SEQUENCE</scope>
    <source>
        <strain evidence="2">CBS 113818</strain>
    </source>
</reference>
<proteinExistence type="predicted"/>
<organism evidence="2 3">
    <name type="scientific">Ophiobolus disseminans</name>
    <dbReference type="NCBI Taxonomy" id="1469910"/>
    <lineage>
        <taxon>Eukaryota</taxon>
        <taxon>Fungi</taxon>
        <taxon>Dikarya</taxon>
        <taxon>Ascomycota</taxon>
        <taxon>Pezizomycotina</taxon>
        <taxon>Dothideomycetes</taxon>
        <taxon>Pleosporomycetidae</taxon>
        <taxon>Pleosporales</taxon>
        <taxon>Pleosporineae</taxon>
        <taxon>Phaeosphaeriaceae</taxon>
        <taxon>Ophiobolus</taxon>
    </lineage>
</organism>
<gene>
    <name evidence="2" type="ORF">CC86DRAFT_381972</name>
</gene>
<feature type="region of interest" description="Disordered" evidence="1">
    <location>
        <begin position="1"/>
        <end position="179"/>
    </location>
</feature>
<dbReference type="AlphaFoldDB" id="A0A6A7A1D3"/>
<dbReference type="Proteomes" id="UP000799424">
    <property type="component" value="Unassembled WGS sequence"/>
</dbReference>
<dbReference type="EMBL" id="MU006225">
    <property type="protein sequence ID" value="KAF2826916.1"/>
    <property type="molecule type" value="Genomic_DNA"/>
</dbReference>